<evidence type="ECO:0000313" key="3">
    <source>
        <dbReference type="Proteomes" id="UP000193642"/>
    </source>
</evidence>
<evidence type="ECO:0000313" key="2">
    <source>
        <dbReference type="EMBL" id="ORY41599.1"/>
    </source>
</evidence>
<reference evidence="2 3" key="1">
    <citation type="submission" date="2016-07" db="EMBL/GenBank/DDBJ databases">
        <title>Pervasive Adenine N6-methylation of Active Genes in Fungi.</title>
        <authorList>
            <consortium name="DOE Joint Genome Institute"/>
            <person name="Mondo S.J."/>
            <person name="Dannebaum R.O."/>
            <person name="Kuo R.C."/>
            <person name="Labutti K."/>
            <person name="Haridas S."/>
            <person name="Kuo A."/>
            <person name="Salamov A."/>
            <person name="Ahrendt S.R."/>
            <person name="Lipzen A."/>
            <person name="Sullivan W."/>
            <person name="Andreopoulos W.B."/>
            <person name="Clum A."/>
            <person name="Lindquist E."/>
            <person name="Daum C."/>
            <person name="Ramamoorthy G.K."/>
            <person name="Gryganskyi A."/>
            <person name="Culley D."/>
            <person name="Magnuson J.K."/>
            <person name="James T.Y."/>
            <person name="O'Malley M.A."/>
            <person name="Stajich J.E."/>
            <person name="Spatafora J.W."/>
            <person name="Visel A."/>
            <person name="Grigoriev I.V."/>
        </authorList>
    </citation>
    <scope>NUCLEOTIDE SEQUENCE [LARGE SCALE GENOMIC DNA]</scope>
    <source>
        <strain evidence="2 3">JEL800</strain>
    </source>
</reference>
<evidence type="ECO:0000256" key="1">
    <source>
        <dbReference type="SAM" id="Phobius"/>
    </source>
</evidence>
<organism evidence="2 3">
    <name type="scientific">Rhizoclosmatium globosum</name>
    <dbReference type="NCBI Taxonomy" id="329046"/>
    <lineage>
        <taxon>Eukaryota</taxon>
        <taxon>Fungi</taxon>
        <taxon>Fungi incertae sedis</taxon>
        <taxon>Chytridiomycota</taxon>
        <taxon>Chytridiomycota incertae sedis</taxon>
        <taxon>Chytridiomycetes</taxon>
        <taxon>Chytridiales</taxon>
        <taxon>Chytriomycetaceae</taxon>
        <taxon>Rhizoclosmatium</taxon>
    </lineage>
</organism>
<dbReference type="Proteomes" id="UP000193642">
    <property type="component" value="Unassembled WGS sequence"/>
</dbReference>
<proteinExistence type="predicted"/>
<gene>
    <name evidence="2" type="ORF">BCR33DRAFT_718757</name>
</gene>
<protein>
    <submittedName>
        <fullName evidence="2">Uncharacterized protein</fullName>
    </submittedName>
</protein>
<keyword evidence="3" id="KW-1185">Reference proteome</keyword>
<dbReference type="AlphaFoldDB" id="A0A1Y2C3K1"/>
<keyword evidence="1" id="KW-1133">Transmembrane helix</keyword>
<dbReference type="EMBL" id="MCGO01000031">
    <property type="protein sequence ID" value="ORY41599.1"/>
    <property type="molecule type" value="Genomic_DNA"/>
</dbReference>
<feature type="non-terminal residue" evidence="2">
    <location>
        <position position="1"/>
    </location>
</feature>
<keyword evidence="1" id="KW-0472">Membrane</keyword>
<feature type="transmembrane region" description="Helical" evidence="1">
    <location>
        <begin position="355"/>
        <end position="375"/>
    </location>
</feature>
<sequence>MSDSNSSTPVSFSTTAFFQDSSCTTLASVSLTPSGCVPTSDKTVPCVATTTSGLYIQSYCFADSAASAAVLFPGSTTYIQLVSWNATFCPSVPPKLTVPSAAGLVQAAQLPFNACVKYGTTASTYAMYSRSAIDASIFVATFADSVCRFPNSTISLAAGYGGCSASPTGNKSQQVQGMVMNPNGAQIKVRFDNADCQNAIGLNYGLATTPCQPSGNLCSFDTKSGSYSESSCYTGYTNSSLSTFLTSSNFKSRRYATITRYFDAACLTPRETCVAQVDTCVSQKVNPQVLSYKLVVADNGTVIKYKFSDTDCVVSASSVSYAVAGNGCQGFSITSVHEAEALDSDTPFKVSGGAIAMYTIVSVGFVVFVVGMFVLRARWMQKKAALAKEETGGNGIHAVSSSASTYSRESVTESLDFGFPNVYSQQLKDRQEQFVVA</sequence>
<keyword evidence="1" id="KW-0812">Transmembrane</keyword>
<comment type="caution">
    <text evidence="2">The sequence shown here is derived from an EMBL/GenBank/DDBJ whole genome shotgun (WGS) entry which is preliminary data.</text>
</comment>
<dbReference type="OrthoDB" id="10289949at2759"/>
<name>A0A1Y2C3K1_9FUNG</name>
<accession>A0A1Y2C3K1</accession>